<evidence type="ECO:0000313" key="3">
    <source>
        <dbReference type="Proteomes" id="UP000696280"/>
    </source>
</evidence>
<sequence>MSPKINIGSLPSNKLLPKHSSTPLPQTPFAPFTVIPPPVPPPLLSSPLLSFSTTGNLTHINFSRLSPSTAGSSLSPPTLFLAPKKCSVADDHLGMDWISCEHAGATPAADHHWPTHDGCPSYASLALRNPTSPPDSPLFSETHTDVPEQSTLSPKESSVDLRLVPLGALAGWVELFN</sequence>
<proteinExistence type="predicted"/>
<organism evidence="2 3">
    <name type="scientific">Hymenoscyphus fraxineus</name>
    <dbReference type="NCBI Taxonomy" id="746836"/>
    <lineage>
        <taxon>Eukaryota</taxon>
        <taxon>Fungi</taxon>
        <taxon>Dikarya</taxon>
        <taxon>Ascomycota</taxon>
        <taxon>Pezizomycotina</taxon>
        <taxon>Leotiomycetes</taxon>
        <taxon>Helotiales</taxon>
        <taxon>Helotiaceae</taxon>
        <taxon>Hymenoscyphus</taxon>
    </lineage>
</organism>
<dbReference type="AlphaFoldDB" id="A0A9N9PF04"/>
<feature type="region of interest" description="Disordered" evidence="1">
    <location>
        <begin position="1"/>
        <end position="22"/>
    </location>
</feature>
<evidence type="ECO:0000256" key="1">
    <source>
        <dbReference type="SAM" id="MobiDB-lite"/>
    </source>
</evidence>
<comment type="caution">
    <text evidence="2">The sequence shown here is derived from an EMBL/GenBank/DDBJ whole genome shotgun (WGS) entry which is preliminary data.</text>
</comment>
<reference evidence="2" key="1">
    <citation type="submission" date="2021-07" db="EMBL/GenBank/DDBJ databases">
        <authorList>
            <person name="Durling M."/>
        </authorList>
    </citation>
    <scope>NUCLEOTIDE SEQUENCE</scope>
</reference>
<gene>
    <name evidence="2" type="ORF">HYFRA_00004097</name>
</gene>
<evidence type="ECO:0000313" key="2">
    <source>
        <dbReference type="EMBL" id="CAG8949774.1"/>
    </source>
</evidence>
<protein>
    <submittedName>
        <fullName evidence="2">Uncharacterized protein</fullName>
    </submittedName>
</protein>
<feature type="compositionally biased region" description="Polar residues" evidence="1">
    <location>
        <begin position="147"/>
        <end position="156"/>
    </location>
</feature>
<dbReference type="EMBL" id="CAJVRL010000025">
    <property type="protein sequence ID" value="CAG8949774.1"/>
    <property type="molecule type" value="Genomic_DNA"/>
</dbReference>
<accession>A0A9N9PF04</accession>
<dbReference type="Proteomes" id="UP000696280">
    <property type="component" value="Unassembled WGS sequence"/>
</dbReference>
<feature type="region of interest" description="Disordered" evidence="1">
    <location>
        <begin position="124"/>
        <end position="156"/>
    </location>
</feature>
<keyword evidence="3" id="KW-1185">Reference proteome</keyword>
<name>A0A9N9PF04_9HELO</name>